<dbReference type="Proteomes" id="UP000192582">
    <property type="component" value="Unassembled WGS sequence"/>
</dbReference>
<accession>A0A1W1UCT3</accession>
<evidence type="ECO:0000313" key="3">
    <source>
        <dbReference type="Proteomes" id="UP000192582"/>
    </source>
</evidence>
<keyword evidence="1" id="KW-0732">Signal</keyword>
<evidence type="ECO:0000256" key="1">
    <source>
        <dbReference type="SAM" id="SignalP"/>
    </source>
</evidence>
<organism evidence="2 3">
    <name type="scientific">Deinococcus hopiensis KR-140</name>
    <dbReference type="NCBI Taxonomy" id="695939"/>
    <lineage>
        <taxon>Bacteria</taxon>
        <taxon>Thermotogati</taxon>
        <taxon>Deinococcota</taxon>
        <taxon>Deinococci</taxon>
        <taxon>Deinococcales</taxon>
        <taxon>Deinococcaceae</taxon>
        <taxon>Deinococcus</taxon>
    </lineage>
</organism>
<feature type="signal peptide" evidence="1">
    <location>
        <begin position="1"/>
        <end position="20"/>
    </location>
</feature>
<dbReference type="AlphaFoldDB" id="A0A1W1UCT3"/>
<evidence type="ECO:0008006" key="4">
    <source>
        <dbReference type="Google" id="ProtNLM"/>
    </source>
</evidence>
<dbReference type="EMBL" id="FWWU01000003">
    <property type="protein sequence ID" value="SMB78869.1"/>
    <property type="molecule type" value="Genomic_DNA"/>
</dbReference>
<name>A0A1W1UCT3_9DEIO</name>
<evidence type="ECO:0000313" key="2">
    <source>
        <dbReference type="EMBL" id="SMB78869.1"/>
    </source>
</evidence>
<protein>
    <recommendedName>
        <fullName evidence="4">Ig-like domain (Group 2)</fullName>
    </recommendedName>
</protein>
<feature type="chain" id="PRO_5013207079" description="Ig-like domain (Group 2)" evidence="1">
    <location>
        <begin position="21"/>
        <end position="218"/>
    </location>
</feature>
<proteinExistence type="predicted"/>
<keyword evidence="3" id="KW-1185">Reference proteome</keyword>
<reference evidence="2 3" key="1">
    <citation type="submission" date="2017-04" db="EMBL/GenBank/DDBJ databases">
        <authorList>
            <person name="Afonso C.L."/>
            <person name="Miller P.J."/>
            <person name="Scott M.A."/>
            <person name="Spackman E."/>
            <person name="Goraichik I."/>
            <person name="Dimitrov K.M."/>
            <person name="Suarez D.L."/>
            <person name="Swayne D.E."/>
        </authorList>
    </citation>
    <scope>NUCLEOTIDE SEQUENCE [LARGE SCALE GENOMIC DNA]</scope>
    <source>
        <strain evidence="2 3">KR-140</strain>
    </source>
</reference>
<gene>
    <name evidence="2" type="ORF">SAMN00790413_05667</name>
</gene>
<sequence>MPAFLWPLALALIASPTSEVAPPTCPEVFIPALVVTVENERGLVLGIETANIPPSRTPGDTLQVSIQRQPAGGYTVTASKRWYQPVTMKNIQVEEGPCGTARTTALTIKLQPRPDAPVVRDFQIRSTRGDEGGRWPEWTAYRIFLDAPASVSQAVRWSSGRPEVATIDQLGVLRTQCWKTRQVTTITATLKADTKQQASAEYSTGSPLLDCRKAVSKR</sequence>